<dbReference type="SUPFAM" id="SSF53474">
    <property type="entry name" value="alpha/beta-Hydrolases"/>
    <property type="match status" value="1"/>
</dbReference>
<dbReference type="Pfam" id="PF12146">
    <property type="entry name" value="Hydrolase_4"/>
    <property type="match status" value="1"/>
</dbReference>
<name>A0A5C5Y1S3_9PLAN</name>
<organism evidence="2 3">
    <name type="scientific">Crateriforma conspicua</name>
    <dbReference type="NCBI Taxonomy" id="2527996"/>
    <lineage>
        <taxon>Bacteria</taxon>
        <taxon>Pseudomonadati</taxon>
        <taxon>Planctomycetota</taxon>
        <taxon>Planctomycetia</taxon>
        <taxon>Planctomycetales</taxon>
        <taxon>Planctomycetaceae</taxon>
        <taxon>Crateriforma</taxon>
    </lineage>
</organism>
<dbReference type="InterPro" id="IPR022742">
    <property type="entry name" value="Hydrolase_4"/>
</dbReference>
<sequence length="229" mass="26497">MKLLAKQLTRKSMHKLRFDLRGHGDSFGNPSEVRSLDALRNDINNAIDHCKERSGCDSVALLGLRAGAGLITDVATTRDDVHSIIAWEPVLHGRRYLTELRRVHSTMLDLWFEKTQTVDDSEYEEIIAWKYQRSLVEEMDQWRPPFESLTLPHLVVESQSNPNPAFTPTNSMRKTVPVAEEYSWNRLCDLETAWLRPHSTRTLVNQIQNLFERLEQKGMLTPKRELCLT</sequence>
<dbReference type="Proteomes" id="UP000317238">
    <property type="component" value="Unassembled WGS sequence"/>
</dbReference>
<keyword evidence="2" id="KW-0378">Hydrolase</keyword>
<reference evidence="2 3" key="1">
    <citation type="submission" date="2019-02" db="EMBL/GenBank/DDBJ databases">
        <title>Deep-cultivation of Planctomycetes and their phenomic and genomic characterization uncovers novel biology.</title>
        <authorList>
            <person name="Wiegand S."/>
            <person name="Jogler M."/>
            <person name="Boedeker C."/>
            <person name="Pinto D."/>
            <person name="Vollmers J."/>
            <person name="Rivas-Marin E."/>
            <person name="Kohn T."/>
            <person name="Peeters S.H."/>
            <person name="Heuer A."/>
            <person name="Rast P."/>
            <person name="Oberbeckmann S."/>
            <person name="Bunk B."/>
            <person name="Jeske O."/>
            <person name="Meyerdierks A."/>
            <person name="Storesund J.E."/>
            <person name="Kallscheuer N."/>
            <person name="Luecker S."/>
            <person name="Lage O.M."/>
            <person name="Pohl T."/>
            <person name="Merkel B.J."/>
            <person name="Hornburger P."/>
            <person name="Mueller R.-W."/>
            <person name="Bruemmer F."/>
            <person name="Labrenz M."/>
            <person name="Spormann A.M."/>
            <person name="Op Den Camp H."/>
            <person name="Overmann J."/>
            <person name="Amann R."/>
            <person name="Jetten M.S.M."/>
            <person name="Mascher T."/>
            <person name="Medema M.H."/>
            <person name="Devos D.P."/>
            <person name="Kaster A.-K."/>
            <person name="Ovreas L."/>
            <person name="Rohde M."/>
            <person name="Galperin M.Y."/>
            <person name="Jogler C."/>
        </authorList>
    </citation>
    <scope>NUCLEOTIDE SEQUENCE [LARGE SCALE GENOMIC DNA]</scope>
    <source>
        <strain evidence="2 3">Pan14r</strain>
    </source>
</reference>
<dbReference type="AlphaFoldDB" id="A0A5C5Y1S3"/>
<evidence type="ECO:0000313" key="3">
    <source>
        <dbReference type="Proteomes" id="UP000317238"/>
    </source>
</evidence>
<dbReference type="InterPro" id="IPR029058">
    <property type="entry name" value="AB_hydrolase_fold"/>
</dbReference>
<protein>
    <submittedName>
        <fullName evidence="2">Alpha/beta hydrolase family protein</fullName>
    </submittedName>
</protein>
<evidence type="ECO:0000313" key="2">
    <source>
        <dbReference type="EMBL" id="TWT68938.1"/>
    </source>
</evidence>
<dbReference type="EMBL" id="SJPL01000001">
    <property type="protein sequence ID" value="TWT68938.1"/>
    <property type="molecule type" value="Genomic_DNA"/>
</dbReference>
<gene>
    <name evidence="2" type="ORF">Pan14r_12220</name>
</gene>
<evidence type="ECO:0000259" key="1">
    <source>
        <dbReference type="Pfam" id="PF12146"/>
    </source>
</evidence>
<keyword evidence="3" id="KW-1185">Reference proteome</keyword>
<dbReference type="Gene3D" id="3.40.50.1820">
    <property type="entry name" value="alpha/beta hydrolase"/>
    <property type="match status" value="1"/>
</dbReference>
<proteinExistence type="predicted"/>
<dbReference type="GO" id="GO:0016787">
    <property type="term" value="F:hydrolase activity"/>
    <property type="evidence" value="ECO:0007669"/>
    <property type="project" value="UniProtKB-KW"/>
</dbReference>
<comment type="caution">
    <text evidence="2">The sequence shown here is derived from an EMBL/GenBank/DDBJ whole genome shotgun (WGS) entry which is preliminary data.</text>
</comment>
<accession>A0A5C5Y1S3</accession>
<feature type="domain" description="Serine aminopeptidase S33" evidence="1">
    <location>
        <begin position="4"/>
        <end position="117"/>
    </location>
</feature>